<dbReference type="EMBL" id="JAAAPX010000126">
    <property type="protein sequence ID" value="KAF4229779.1"/>
    <property type="molecule type" value="Genomic_DNA"/>
</dbReference>
<dbReference type="SUPFAM" id="SSF54373">
    <property type="entry name" value="FAD-linked reductases, C-terminal domain"/>
    <property type="match status" value="1"/>
</dbReference>
<keyword evidence="3" id="KW-0285">Flavoprotein</keyword>
<evidence type="ECO:0000256" key="4">
    <source>
        <dbReference type="ARBA" id="ARBA00022827"/>
    </source>
</evidence>
<dbReference type="GO" id="GO:0071949">
    <property type="term" value="F:FAD binding"/>
    <property type="evidence" value="ECO:0007669"/>
    <property type="project" value="InterPro"/>
</dbReference>
<reference evidence="8" key="1">
    <citation type="journal article" date="2020" name="bioRxiv">
        <title>Genomic and phenotypic heterogeneity of clinical isolates of the human pathogens Aspergillus fumigatus, Aspergillus lentulus and Aspergillus fumigatiaffinis.</title>
        <authorList>
            <person name="dos Santos R.A.C."/>
            <person name="Steenwyk J.L."/>
            <person name="Rivero-Menendez O."/>
            <person name="Mead M.E."/>
            <person name="Silva L.P."/>
            <person name="Bastos R.W."/>
            <person name="Alastruey-Izquierdo A."/>
            <person name="Goldman G.H."/>
            <person name="Rokas A."/>
        </authorList>
    </citation>
    <scope>NUCLEOTIDE SEQUENCE</scope>
    <source>
        <strain evidence="8">CNM-CM6805</strain>
    </source>
</reference>
<dbReference type="InterPro" id="IPR006076">
    <property type="entry name" value="FAD-dep_OxRdtase"/>
</dbReference>
<evidence type="ECO:0000256" key="3">
    <source>
        <dbReference type="ARBA" id="ARBA00022630"/>
    </source>
</evidence>
<keyword evidence="6" id="KW-0472">Membrane</keyword>
<comment type="similarity">
    <text evidence="2">Belongs to the DAMOX/DASOX family.</text>
</comment>
<comment type="caution">
    <text evidence="8">The sequence shown here is derived from an EMBL/GenBank/DDBJ whole genome shotgun (WGS) entry which is preliminary data.</text>
</comment>
<gene>
    <name evidence="8" type="ORF">CNMCM6805_001171</name>
</gene>
<dbReference type="PANTHER" id="PTHR11530:SF29">
    <property type="entry name" value="FAD DEPENDENT OXIDOREDUCTASE SUPERFAMILY (AFU_ORTHOLOGUE AFUA_6G10230)"/>
    <property type="match status" value="1"/>
</dbReference>
<evidence type="ECO:0000259" key="7">
    <source>
        <dbReference type="Pfam" id="PF01266"/>
    </source>
</evidence>
<dbReference type="GO" id="GO:0003884">
    <property type="term" value="F:D-amino-acid oxidase activity"/>
    <property type="evidence" value="ECO:0007669"/>
    <property type="project" value="InterPro"/>
</dbReference>
<dbReference type="Gene3D" id="3.40.50.720">
    <property type="entry name" value="NAD(P)-binding Rossmann-like Domain"/>
    <property type="match status" value="1"/>
</dbReference>
<evidence type="ECO:0000256" key="5">
    <source>
        <dbReference type="ARBA" id="ARBA00023002"/>
    </source>
</evidence>
<keyword evidence="4" id="KW-0274">FAD</keyword>
<evidence type="ECO:0000313" key="8">
    <source>
        <dbReference type="EMBL" id="KAF4229779.1"/>
    </source>
</evidence>
<evidence type="ECO:0000256" key="2">
    <source>
        <dbReference type="ARBA" id="ARBA00006730"/>
    </source>
</evidence>
<dbReference type="GO" id="GO:0019478">
    <property type="term" value="P:D-amino acid catabolic process"/>
    <property type="evidence" value="ECO:0007669"/>
    <property type="project" value="TreeGrafter"/>
</dbReference>
<comment type="cofactor">
    <cofactor evidence="1">
        <name>FAD</name>
        <dbReference type="ChEBI" id="CHEBI:57692"/>
    </cofactor>
</comment>
<evidence type="ECO:0000256" key="1">
    <source>
        <dbReference type="ARBA" id="ARBA00001974"/>
    </source>
</evidence>
<feature type="domain" description="FAD dependent oxidoreductase" evidence="7">
    <location>
        <begin position="9"/>
        <end position="320"/>
    </location>
</feature>
<protein>
    <recommendedName>
        <fullName evidence="7">FAD dependent oxidoreductase domain-containing protein</fullName>
    </recommendedName>
</protein>
<evidence type="ECO:0000313" key="9">
    <source>
        <dbReference type="Proteomes" id="UP000653565"/>
    </source>
</evidence>
<dbReference type="PIRSF" id="PIRSF000189">
    <property type="entry name" value="D-aa_oxidase"/>
    <property type="match status" value="1"/>
</dbReference>
<dbReference type="InterPro" id="IPR023209">
    <property type="entry name" value="DAO"/>
</dbReference>
<dbReference type="AlphaFoldDB" id="A0A8H4EGI3"/>
<organism evidence="8 9">
    <name type="scientific">Aspergillus fumigatiaffinis</name>
    <dbReference type="NCBI Taxonomy" id="340414"/>
    <lineage>
        <taxon>Eukaryota</taxon>
        <taxon>Fungi</taxon>
        <taxon>Dikarya</taxon>
        <taxon>Ascomycota</taxon>
        <taxon>Pezizomycotina</taxon>
        <taxon>Eurotiomycetes</taxon>
        <taxon>Eurotiomycetidae</taxon>
        <taxon>Eurotiales</taxon>
        <taxon>Aspergillaceae</taxon>
        <taxon>Aspergillus</taxon>
        <taxon>Aspergillus subgen. Fumigati</taxon>
    </lineage>
</organism>
<reference evidence="8" key="2">
    <citation type="submission" date="2020-04" db="EMBL/GenBank/DDBJ databases">
        <authorList>
            <person name="Santos R.A.C."/>
            <person name="Steenwyk J.L."/>
            <person name="Rivero-Menendez O."/>
            <person name="Mead M.E."/>
            <person name="Silva L.P."/>
            <person name="Bastos R.W."/>
            <person name="Alastruey-Izquierdo A."/>
            <person name="Goldman G.H."/>
            <person name="Rokas A."/>
        </authorList>
    </citation>
    <scope>NUCLEOTIDE SEQUENCE</scope>
    <source>
        <strain evidence="8">CNM-CM6805</strain>
    </source>
</reference>
<dbReference type="PANTHER" id="PTHR11530">
    <property type="entry name" value="D-AMINO ACID OXIDASE"/>
    <property type="match status" value="1"/>
</dbReference>
<feature type="transmembrane region" description="Helical" evidence="6">
    <location>
        <begin position="6"/>
        <end position="26"/>
    </location>
</feature>
<name>A0A8H4EGI3_9EURO</name>
<dbReference type="Gene3D" id="3.30.9.10">
    <property type="entry name" value="D-Amino Acid Oxidase, subunit A, domain 2"/>
    <property type="match status" value="1"/>
</dbReference>
<dbReference type="Pfam" id="PF01266">
    <property type="entry name" value="DAO"/>
    <property type="match status" value="1"/>
</dbReference>
<keyword evidence="5" id="KW-0560">Oxidoreductase</keyword>
<keyword evidence="6" id="KW-0812">Transmembrane</keyword>
<keyword evidence="6" id="KW-1133">Transmembrane helix</keyword>
<sequence length="333" mass="36531">MAPENTAAHVAIVGAGVVGLSIALFLSDIGYNVDIVARNFPGDKSIEWSSPWAGALLAPHPDSGFPELQRASLQVYNFLAASEPSSGVRKLKITEFYDDRPEDEDVWYRTEMSNFRQLDRSELAPGSTVGFSYDGLAVNPNRLLPWIMEKLRKNRVTVLQRSIESMEELAMLTGANILINASGLGATQLASDEKMLSIRGQTMFVKTDFDEAVIFQGSQYTYVIPRASDGGVILGGVLQPNDTRVLPDLSLRSDILSRVNAITNGAFSWVDPERDVANDIVGFRPSRKGGFRLERERNTIHAYGFGGLGYLYAFGIAGKVRDMVTDTTTKAKL</sequence>
<dbReference type="OrthoDB" id="2015447at2759"/>
<keyword evidence="9" id="KW-1185">Reference proteome</keyword>
<dbReference type="Proteomes" id="UP000653565">
    <property type="component" value="Unassembled WGS sequence"/>
</dbReference>
<evidence type="ECO:0000256" key="6">
    <source>
        <dbReference type="SAM" id="Phobius"/>
    </source>
</evidence>
<dbReference type="SUPFAM" id="SSF51971">
    <property type="entry name" value="Nucleotide-binding domain"/>
    <property type="match status" value="1"/>
</dbReference>
<proteinExistence type="inferred from homology"/>
<accession>A0A8H4EGI3</accession>
<dbReference type="GO" id="GO:0005737">
    <property type="term" value="C:cytoplasm"/>
    <property type="evidence" value="ECO:0007669"/>
    <property type="project" value="TreeGrafter"/>
</dbReference>